<dbReference type="AlphaFoldDB" id="A0A6I3IVZ5"/>
<dbReference type="RefSeq" id="WP_154593767.1">
    <property type="nucleotide sequence ID" value="NZ_WLVL01000039.1"/>
</dbReference>
<organism evidence="2 3">
    <name type="scientific">Arsenicicoccus cauae</name>
    <dbReference type="NCBI Taxonomy" id="2663847"/>
    <lineage>
        <taxon>Bacteria</taxon>
        <taxon>Bacillati</taxon>
        <taxon>Actinomycetota</taxon>
        <taxon>Actinomycetes</taxon>
        <taxon>Micrococcales</taxon>
        <taxon>Intrasporangiaceae</taxon>
        <taxon>Arsenicicoccus</taxon>
    </lineage>
</organism>
<evidence type="ECO:0000256" key="1">
    <source>
        <dbReference type="SAM" id="MobiDB-lite"/>
    </source>
</evidence>
<evidence type="ECO:0000313" key="3">
    <source>
        <dbReference type="Proteomes" id="UP000431092"/>
    </source>
</evidence>
<feature type="region of interest" description="Disordered" evidence="1">
    <location>
        <begin position="26"/>
        <end position="49"/>
    </location>
</feature>
<protein>
    <submittedName>
        <fullName evidence="2">Uncharacterized protein</fullName>
    </submittedName>
</protein>
<name>A0A6I3IVZ5_9MICO</name>
<dbReference type="Proteomes" id="UP000431092">
    <property type="component" value="Unassembled WGS sequence"/>
</dbReference>
<gene>
    <name evidence="2" type="ORF">GGG17_11040</name>
</gene>
<comment type="caution">
    <text evidence="2">The sequence shown here is derived from an EMBL/GenBank/DDBJ whole genome shotgun (WGS) entry which is preliminary data.</text>
</comment>
<sequence>MALGLVGVFLAVPFAGVVVALRRGWRQGKDRGDSRAGGATRLDPDDVTP</sequence>
<reference evidence="2 3" key="1">
    <citation type="submission" date="2019-11" db="EMBL/GenBank/DDBJ databases">
        <title>Whole genome sequencing identifies a novel species of the genus Arsenicicoccus isolated from human blood.</title>
        <authorList>
            <person name="Jeong J.H."/>
            <person name="Kweon O.J."/>
            <person name="Kim H.R."/>
            <person name="Kim T.-H."/>
            <person name="Ha S.-M."/>
            <person name="Lee M.-K."/>
        </authorList>
    </citation>
    <scope>NUCLEOTIDE SEQUENCE [LARGE SCALE GENOMIC DNA]</scope>
    <source>
        <strain evidence="2 3">MKL-02</strain>
    </source>
</reference>
<dbReference type="EMBL" id="WLVL01000039">
    <property type="protein sequence ID" value="MTB72491.1"/>
    <property type="molecule type" value="Genomic_DNA"/>
</dbReference>
<keyword evidence="3" id="KW-1185">Reference proteome</keyword>
<proteinExistence type="predicted"/>
<accession>A0A6I3IVZ5</accession>
<evidence type="ECO:0000313" key="2">
    <source>
        <dbReference type="EMBL" id="MTB72491.1"/>
    </source>
</evidence>